<dbReference type="AlphaFoldDB" id="A0A3M0MIN6"/>
<name>A0A3M0MIN6_9RHOB</name>
<organism evidence="1 2">
    <name type="scientific">Paracoccus alkanivorans</name>
    <dbReference type="NCBI Taxonomy" id="2116655"/>
    <lineage>
        <taxon>Bacteria</taxon>
        <taxon>Pseudomonadati</taxon>
        <taxon>Pseudomonadota</taxon>
        <taxon>Alphaproteobacteria</taxon>
        <taxon>Rhodobacterales</taxon>
        <taxon>Paracoccaceae</taxon>
        <taxon>Paracoccus</taxon>
    </lineage>
</organism>
<protein>
    <submittedName>
        <fullName evidence="1">Uncharacterized protein</fullName>
    </submittedName>
</protein>
<evidence type="ECO:0000313" key="1">
    <source>
        <dbReference type="EMBL" id="RMC37508.1"/>
    </source>
</evidence>
<keyword evidence="2" id="KW-1185">Reference proteome</keyword>
<reference evidence="1 2" key="1">
    <citation type="submission" date="2018-07" db="EMBL/GenBank/DDBJ databases">
        <authorList>
            <person name="Zhang Y."/>
            <person name="Wang L."/>
            <person name="Ma S."/>
        </authorList>
    </citation>
    <scope>NUCLEOTIDE SEQUENCE [LARGE SCALE GENOMIC DNA]</scope>
    <source>
        <strain evidence="1 2">4-2</strain>
    </source>
</reference>
<gene>
    <name evidence="1" type="ORF">C9E81_01785</name>
</gene>
<proteinExistence type="predicted"/>
<sequence>MIPAGIRLDDRKKYKPVRDKPSRKYFFRFTGPTLRGTALADLPLTHIKKSNLAAALLNH</sequence>
<accession>A0A3M0MIN6</accession>
<dbReference type="EMBL" id="QOKZ01000001">
    <property type="protein sequence ID" value="RMC37508.1"/>
    <property type="molecule type" value="Genomic_DNA"/>
</dbReference>
<dbReference type="Proteomes" id="UP000273516">
    <property type="component" value="Unassembled WGS sequence"/>
</dbReference>
<evidence type="ECO:0000313" key="2">
    <source>
        <dbReference type="Proteomes" id="UP000273516"/>
    </source>
</evidence>
<comment type="caution">
    <text evidence="1">The sequence shown here is derived from an EMBL/GenBank/DDBJ whole genome shotgun (WGS) entry which is preliminary data.</text>
</comment>